<sequence length="147" mass="17179">MPLSQVSFNSVRYAVHAALDDTFPEIPISGEEIPQGLEAPYFYVRLLEPGHTRELGRRYKRRYPFVIRYFAIDRQNDAMYSMAEQLTEALERITVGGCPCDGHDIRFQIENEVLYFWVTYSLFVWKPRPDDPKMETLEQHGGIKDES</sequence>
<organism evidence="1 2">
    <name type="scientific">Cohnella boryungensis</name>
    <dbReference type="NCBI Taxonomy" id="768479"/>
    <lineage>
        <taxon>Bacteria</taxon>
        <taxon>Bacillati</taxon>
        <taxon>Bacillota</taxon>
        <taxon>Bacilli</taxon>
        <taxon>Bacillales</taxon>
        <taxon>Paenibacillaceae</taxon>
        <taxon>Cohnella</taxon>
    </lineage>
</organism>
<comment type="caution">
    <text evidence="1">The sequence shown here is derived from an EMBL/GenBank/DDBJ whole genome shotgun (WGS) entry which is preliminary data.</text>
</comment>
<dbReference type="InterPro" id="IPR049254">
    <property type="entry name" value="Phage_tail_terminator"/>
</dbReference>
<accession>A0ABV8SED8</accession>
<reference evidence="2" key="1">
    <citation type="journal article" date="2019" name="Int. J. Syst. Evol. Microbiol.">
        <title>The Global Catalogue of Microorganisms (GCM) 10K type strain sequencing project: providing services to taxonomists for standard genome sequencing and annotation.</title>
        <authorList>
            <consortium name="The Broad Institute Genomics Platform"/>
            <consortium name="The Broad Institute Genome Sequencing Center for Infectious Disease"/>
            <person name="Wu L."/>
            <person name="Ma J."/>
        </authorList>
    </citation>
    <scope>NUCLEOTIDE SEQUENCE [LARGE SCALE GENOMIC DNA]</scope>
    <source>
        <strain evidence="2">CGMCC 4.1641</strain>
    </source>
</reference>
<dbReference type="EMBL" id="JBHSED010000040">
    <property type="protein sequence ID" value="MFC4305797.1"/>
    <property type="molecule type" value="Genomic_DNA"/>
</dbReference>
<protein>
    <submittedName>
        <fullName evidence="1">DUF6838 family protein</fullName>
    </submittedName>
</protein>
<name>A0ABV8SED8_9BACL</name>
<evidence type="ECO:0000313" key="1">
    <source>
        <dbReference type="EMBL" id="MFC4305797.1"/>
    </source>
</evidence>
<proteinExistence type="predicted"/>
<keyword evidence="2" id="KW-1185">Reference proteome</keyword>
<dbReference type="Pfam" id="PF20765">
    <property type="entry name" value="Phage_tail_terminator_8"/>
    <property type="match status" value="1"/>
</dbReference>
<dbReference type="Proteomes" id="UP001595755">
    <property type="component" value="Unassembled WGS sequence"/>
</dbReference>
<gene>
    <name evidence="1" type="ORF">ACFO1S_20410</name>
</gene>
<evidence type="ECO:0000313" key="2">
    <source>
        <dbReference type="Proteomes" id="UP001595755"/>
    </source>
</evidence>